<dbReference type="PANTHER" id="PTHR30576">
    <property type="entry name" value="COLANIC BIOSYNTHESIS UDP-GLUCOSE LIPID CARRIER TRANSFERASE"/>
    <property type="match status" value="1"/>
</dbReference>
<reference evidence="11 12" key="1">
    <citation type="submission" date="2020-08" db="EMBL/GenBank/DDBJ databases">
        <title>Genomic Encyclopedia of Type Strains, Phase IV (KMG-IV): sequencing the most valuable type-strain genomes for metagenomic binning, comparative biology and taxonomic classification.</title>
        <authorList>
            <person name="Goeker M."/>
        </authorList>
    </citation>
    <scope>NUCLEOTIDE SEQUENCE [LARGE SCALE GENOMIC DNA]</scope>
    <source>
        <strain evidence="11 12">DSM 11099</strain>
    </source>
</reference>
<proteinExistence type="inferred from homology"/>
<dbReference type="AlphaFoldDB" id="A0A7W9VWY4"/>
<protein>
    <submittedName>
        <fullName evidence="11">Exopolysaccharide production protein ExoY</fullName>
    </submittedName>
</protein>
<dbReference type="GO" id="GO:0000271">
    <property type="term" value="P:polysaccharide biosynthetic process"/>
    <property type="evidence" value="ECO:0007669"/>
    <property type="project" value="UniProtKB-KW"/>
</dbReference>
<dbReference type="InterPro" id="IPR003362">
    <property type="entry name" value="Bact_transf"/>
</dbReference>
<keyword evidence="5 9" id="KW-0812">Transmembrane</keyword>
<feature type="transmembrane region" description="Helical" evidence="9">
    <location>
        <begin position="70"/>
        <end position="94"/>
    </location>
</feature>
<name>A0A7W9VWY4_9HYPH</name>
<dbReference type="Proteomes" id="UP000533306">
    <property type="component" value="Unassembled WGS sequence"/>
</dbReference>
<keyword evidence="12" id="KW-1185">Reference proteome</keyword>
<keyword evidence="8" id="KW-0270">Exopolysaccharide synthesis</keyword>
<keyword evidence="4" id="KW-0808">Transferase</keyword>
<comment type="subcellular location">
    <subcellularLocation>
        <location evidence="1">Cell membrane</location>
    </subcellularLocation>
</comment>
<evidence type="ECO:0000256" key="5">
    <source>
        <dbReference type="ARBA" id="ARBA00022692"/>
    </source>
</evidence>
<dbReference type="GO" id="GO:0005886">
    <property type="term" value="C:plasma membrane"/>
    <property type="evidence" value="ECO:0007669"/>
    <property type="project" value="UniProtKB-SubCell"/>
</dbReference>
<keyword evidence="6 9" id="KW-1133">Transmembrane helix</keyword>
<feature type="domain" description="Bacterial sugar transferase" evidence="10">
    <location>
        <begin position="68"/>
        <end position="259"/>
    </location>
</feature>
<sequence>MSIRERSYAGSSALPGRGRSFLDRRRVSASAFQQHRPLETQGAAVSIPAVVPGGSLHLWQRPLGGRSKRVIDVAVAATALMLALPLMLAIALLIRLTCKGPVMFSHPRVGFNGSTFRCYKFRTMVIDAEQRLQTHLASDPQAAEEWRKARKLKRDPRLTVLGSLLRKSSLDELPQLFNILRGDMSCVGPRPIVAEELHRYGPYVKDYLHARPGLTGLWQVTGRNLVDYTGRVLLDAQYVRNWSLHTDLLILIRTAGAVMRFDRAS</sequence>
<evidence type="ECO:0000256" key="3">
    <source>
        <dbReference type="ARBA" id="ARBA00022475"/>
    </source>
</evidence>
<keyword evidence="3" id="KW-1003">Cell membrane</keyword>
<gene>
    <name evidence="11" type="ORF">HNR59_003555</name>
</gene>
<evidence type="ECO:0000313" key="12">
    <source>
        <dbReference type="Proteomes" id="UP000533306"/>
    </source>
</evidence>
<evidence type="ECO:0000313" key="11">
    <source>
        <dbReference type="EMBL" id="MBB6014161.1"/>
    </source>
</evidence>
<dbReference type="GO" id="GO:0016780">
    <property type="term" value="F:phosphotransferase activity, for other substituted phosphate groups"/>
    <property type="evidence" value="ECO:0007669"/>
    <property type="project" value="TreeGrafter"/>
</dbReference>
<evidence type="ECO:0000256" key="1">
    <source>
        <dbReference type="ARBA" id="ARBA00004236"/>
    </source>
</evidence>
<comment type="caution">
    <text evidence="11">The sequence shown here is derived from an EMBL/GenBank/DDBJ whole genome shotgun (WGS) entry which is preliminary data.</text>
</comment>
<evidence type="ECO:0000256" key="7">
    <source>
        <dbReference type="ARBA" id="ARBA00023136"/>
    </source>
</evidence>
<evidence type="ECO:0000256" key="2">
    <source>
        <dbReference type="ARBA" id="ARBA00006464"/>
    </source>
</evidence>
<evidence type="ECO:0000256" key="9">
    <source>
        <dbReference type="SAM" id="Phobius"/>
    </source>
</evidence>
<dbReference type="PANTHER" id="PTHR30576:SF4">
    <property type="entry name" value="UNDECAPRENYL-PHOSPHATE GALACTOSE PHOSPHOTRANSFERASE"/>
    <property type="match status" value="1"/>
</dbReference>
<evidence type="ECO:0000259" key="10">
    <source>
        <dbReference type="Pfam" id="PF02397"/>
    </source>
</evidence>
<evidence type="ECO:0000256" key="6">
    <source>
        <dbReference type="ARBA" id="ARBA00022989"/>
    </source>
</evidence>
<comment type="similarity">
    <text evidence="2">Belongs to the bacterial sugar transferase family.</text>
</comment>
<dbReference type="Pfam" id="PF02397">
    <property type="entry name" value="Bac_transf"/>
    <property type="match status" value="1"/>
</dbReference>
<dbReference type="EMBL" id="JACHEU010000004">
    <property type="protein sequence ID" value="MBB6014161.1"/>
    <property type="molecule type" value="Genomic_DNA"/>
</dbReference>
<evidence type="ECO:0000256" key="8">
    <source>
        <dbReference type="ARBA" id="ARBA00023169"/>
    </source>
</evidence>
<evidence type="ECO:0000256" key="4">
    <source>
        <dbReference type="ARBA" id="ARBA00022679"/>
    </source>
</evidence>
<dbReference type="RefSeq" id="WP_183832342.1">
    <property type="nucleotide sequence ID" value="NZ_JACHEU010000004.1"/>
</dbReference>
<accession>A0A7W9VWY4</accession>
<keyword evidence="7 9" id="KW-0472">Membrane</keyword>
<organism evidence="11 12">
    <name type="scientific">Aquamicrobium lusatiense</name>
    <dbReference type="NCBI Taxonomy" id="89772"/>
    <lineage>
        <taxon>Bacteria</taxon>
        <taxon>Pseudomonadati</taxon>
        <taxon>Pseudomonadota</taxon>
        <taxon>Alphaproteobacteria</taxon>
        <taxon>Hyphomicrobiales</taxon>
        <taxon>Phyllobacteriaceae</taxon>
        <taxon>Aquamicrobium</taxon>
    </lineage>
</organism>